<organism evidence="1 2">
    <name type="scientific">Candidatus Contendibacter odensensis</name>
    <dbReference type="NCBI Taxonomy" id="1400860"/>
    <lineage>
        <taxon>Bacteria</taxon>
        <taxon>Pseudomonadati</taxon>
        <taxon>Pseudomonadota</taxon>
        <taxon>Gammaproteobacteria</taxon>
        <taxon>Candidatus Competibacteraceae</taxon>
        <taxon>Candidatus Contendibacter</taxon>
    </lineage>
</organism>
<protein>
    <recommendedName>
        <fullName evidence="3">ADP-ribosylation/crystallin J1</fullName>
    </recommendedName>
</protein>
<evidence type="ECO:0000313" key="2">
    <source>
        <dbReference type="Proteomes" id="UP000229278"/>
    </source>
</evidence>
<gene>
    <name evidence="1" type="ORF">CSA09_03525</name>
</gene>
<proteinExistence type="predicted"/>
<reference evidence="1 2" key="1">
    <citation type="submission" date="2017-10" db="EMBL/GenBank/DDBJ databases">
        <title>Novel microbial diversity and functional potential in the marine mammal oral microbiome.</title>
        <authorList>
            <person name="Dudek N.K."/>
            <person name="Sun C.L."/>
            <person name="Burstein D."/>
            <person name="Kantor R.S."/>
            <person name="Aliaga Goltsman D.S."/>
            <person name="Bik E.M."/>
            <person name="Thomas B.C."/>
            <person name="Banfield J.F."/>
            <person name="Relman D.A."/>
        </authorList>
    </citation>
    <scope>NUCLEOTIDE SEQUENCE [LARGE SCALE GENOMIC DNA]</scope>
    <source>
        <strain evidence="1">DOLJORAL78_50_517</strain>
    </source>
</reference>
<evidence type="ECO:0000313" key="1">
    <source>
        <dbReference type="EMBL" id="PIE83146.1"/>
    </source>
</evidence>
<dbReference type="Proteomes" id="UP000229278">
    <property type="component" value="Unassembled WGS sequence"/>
</dbReference>
<comment type="caution">
    <text evidence="1">The sequence shown here is derived from an EMBL/GenBank/DDBJ whole genome shotgun (WGS) entry which is preliminary data.</text>
</comment>
<dbReference type="AlphaFoldDB" id="A0A2G6PF07"/>
<dbReference type="EMBL" id="PDTV01000007">
    <property type="protein sequence ID" value="PIE83146.1"/>
    <property type="molecule type" value="Genomic_DNA"/>
</dbReference>
<accession>A0A2G6PF07</accession>
<sequence>MKTVTLYRPTGPKELDLVKKSGYKKWPPRLPEQPIFYPVTNEEYAKEIAIKWNIKDSKVGYVTKFEVKKEFIDKYDIQQVGGSNHTEWWIPAEDLEDLNTNIVGLIKIIGEYK</sequence>
<name>A0A2G6PF07_9GAMM</name>
<evidence type="ECO:0008006" key="3">
    <source>
        <dbReference type="Google" id="ProtNLM"/>
    </source>
</evidence>